<dbReference type="Proteomes" id="UP001430953">
    <property type="component" value="Unassembled WGS sequence"/>
</dbReference>
<comment type="caution">
    <text evidence="11">The sequence shown here is derived from an EMBL/GenBank/DDBJ whole genome shotgun (WGS) entry which is preliminary data.</text>
</comment>
<comment type="similarity">
    <text evidence="3">Belongs to the PMEPA1 family.</text>
</comment>
<evidence type="ECO:0000256" key="10">
    <source>
        <dbReference type="SAM" id="Phobius"/>
    </source>
</evidence>
<keyword evidence="4 10" id="KW-0812">Transmembrane</keyword>
<name>A0AAW2GAV2_9HYME</name>
<evidence type="ECO:0000256" key="8">
    <source>
        <dbReference type="ARBA" id="ARBA00023136"/>
    </source>
</evidence>
<feature type="region of interest" description="Disordered" evidence="9">
    <location>
        <begin position="178"/>
        <end position="213"/>
    </location>
</feature>
<evidence type="ECO:0000256" key="6">
    <source>
        <dbReference type="ARBA" id="ARBA00022753"/>
    </source>
</evidence>
<reference evidence="11 12" key="1">
    <citation type="submission" date="2023-03" db="EMBL/GenBank/DDBJ databases">
        <title>High recombination rates correlate with genetic variation in Cardiocondyla obscurior ants.</title>
        <authorList>
            <person name="Errbii M."/>
        </authorList>
    </citation>
    <scope>NUCLEOTIDE SEQUENCE [LARGE SCALE GENOMIC DNA]</scope>
    <source>
        <strain evidence="11">Alpha-2009</strain>
        <tissue evidence="11">Whole body</tissue>
    </source>
</reference>
<feature type="compositionally biased region" description="Basic residues" evidence="9">
    <location>
        <begin position="131"/>
        <end position="144"/>
    </location>
</feature>
<proteinExistence type="inferred from homology"/>
<protein>
    <submittedName>
        <fullName evidence="11">Uncharacterized protein</fullName>
    </submittedName>
</protein>
<feature type="compositionally biased region" description="Low complexity" evidence="9">
    <location>
        <begin position="343"/>
        <end position="354"/>
    </location>
</feature>
<keyword evidence="12" id="KW-1185">Reference proteome</keyword>
<dbReference type="PANTHER" id="PTHR16514:SF3">
    <property type="entry name" value="LOW-DENSITY LIPOPROTEIN RECEPTOR CLASS A DOMAIN-CONTAINING PROTEIN 4-LIKE ISOFORM X1"/>
    <property type="match status" value="1"/>
</dbReference>
<keyword evidence="7 10" id="KW-1133">Transmembrane helix</keyword>
<organism evidence="11 12">
    <name type="scientific">Cardiocondyla obscurior</name>
    <dbReference type="NCBI Taxonomy" id="286306"/>
    <lineage>
        <taxon>Eukaryota</taxon>
        <taxon>Metazoa</taxon>
        <taxon>Ecdysozoa</taxon>
        <taxon>Arthropoda</taxon>
        <taxon>Hexapoda</taxon>
        <taxon>Insecta</taxon>
        <taxon>Pterygota</taxon>
        <taxon>Neoptera</taxon>
        <taxon>Endopterygota</taxon>
        <taxon>Hymenoptera</taxon>
        <taxon>Apocrita</taxon>
        <taxon>Aculeata</taxon>
        <taxon>Formicoidea</taxon>
        <taxon>Formicidae</taxon>
        <taxon>Myrmicinae</taxon>
        <taxon>Cardiocondyla</taxon>
    </lineage>
</organism>
<feature type="compositionally biased region" description="Low complexity" evidence="9">
    <location>
        <begin position="395"/>
        <end position="417"/>
    </location>
</feature>
<evidence type="ECO:0000256" key="5">
    <source>
        <dbReference type="ARBA" id="ARBA00022700"/>
    </source>
</evidence>
<feature type="compositionally biased region" description="Low complexity" evidence="9">
    <location>
        <begin position="361"/>
        <end position="381"/>
    </location>
</feature>
<dbReference type="GO" id="GO:0031901">
    <property type="term" value="C:early endosome membrane"/>
    <property type="evidence" value="ECO:0007669"/>
    <property type="project" value="UniProtKB-SubCell"/>
</dbReference>
<evidence type="ECO:0000256" key="9">
    <source>
        <dbReference type="SAM" id="MobiDB-lite"/>
    </source>
</evidence>
<gene>
    <name evidence="11" type="ORF">PUN28_006469</name>
</gene>
<sequence>MSSSRSAFSGDDVQVVERVKVRASSERGSLKNDEDDEEQLKVTIARDNEDSFASSTTTTTTTTTQHPPLTQDTSMEALGASGYIVSAALVLIVGALVGVLATISRHLHHRRLLVHEPVPPGSASTASASILHHHHRHHHHRHRYRREEPPPPPLQRCLLLQDHYRYPDTPMLSVSQGMEVGSSGRGASAEDDPTAGAVAGGVGGGGGGDGDEARRRRDIQAVMIAAARDRAIRTESVRHDLALNLPPRLELPDGEEHPYGAHPDLHLRNPEQESEIYQKCVRAPPNRTIFDSESPPPYRTPSSSQHLHPGLLDVSGDRVARSQSPSSSNLLLNTARSMFKMFPSHTTPSSTSMPVNKPPFSSYSESSSNVSSNLSSSNLSNITVVPCETDESRQEQQQQQHQQQQQQPQQQQFHQKV</sequence>
<feature type="region of interest" description="Disordered" evidence="9">
    <location>
        <begin position="45"/>
        <end position="71"/>
    </location>
</feature>
<dbReference type="GO" id="GO:0070412">
    <property type="term" value="F:R-SMAD binding"/>
    <property type="evidence" value="ECO:0007669"/>
    <property type="project" value="InterPro"/>
</dbReference>
<evidence type="ECO:0000256" key="1">
    <source>
        <dbReference type="ARBA" id="ARBA00004146"/>
    </source>
</evidence>
<accession>A0AAW2GAV2</accession>
<dbReference type="GO" id="GO:0000139">
    <property type="term" value="C:Golgi membrane"/>
    <property type="evidence" value="ECO:0007669"/>
    <property type="project" value="TreeGrafter"/>
</dbReference>
<feature type="transmembrane region" description="Helical" evidence="10">
    <location>
        <begin position="83"/>
        <end position="103"/>
    </location>
</feature>
<keyword evidence="6" id="KW-0967">Endosome</keyword>
<dbReference type="GO" id="GO:0009968">
    <property type="term" value="P:negative regulation of signal transduction"/>
    <property type="evidence" value="ECO:0007669"/>
    <property type="project" value="UniProtKB-KW"/>
</dbReference>
<evidence type="ECO:0000256" key="2">
    <source>
        <dbReference type="ARBA" id="ARBA00004190"/>
    </source>
</evidence>
<evidence type="ECO:0000256" key="3">
    <source>
        <dbReference type="ARBA" id="ARBA00009908"/>
    </source>
</evidence>
<evidence type="ECO:0000313" key="11">
    <source>
        <dbReference type="EMBL" id="KAL0124630.1"/>
    </source>
</evidence>
<feature type="region of interest" description="Disordered" evidence="9">
    <location>
        <begin position="118"/>
        <end position="152"/>
    </location>
</feature>
<evidence type="ECO:0000256" key="7">
    <source>
        <dbReference type="ARBA" id="ARBA00022989"/>
    </source>
</evidence>
<dbReference type="InterPro" id="IPR043445">
    <property type="entry name" value="TMEPAI/LRAD4"/>
</dbReference>
<feature type="region of interest" description="Disordered" evidence="9">
    <location>
        <begin position="286"/>
        <end position="311"/>
    </location>
</feature>
<evidence type="ECO:0000256" key="4">
    <source>
        <dbReference type="ARBA" id="ARBA00022692"/>
    </source>
</evidence>
<keyword evidence="8 10" id="KW-0472">Membrane</keyword>
<dbReference type="PANTHER" id="PTHR16514">
    <property type="entry name" value="LOW DENSITY LIPOPROTEIN RECEPTOR CLASS A DOMAIN-CONTAINING 4A"/>
    <property type="match status" value="1"/>
</dbReference>
<feature type="region of interest" description="Disordered" evidence="9">
    <location>
        <begin position="343"/>
        <end position="417"/>
    </location>
</feature>
<dbReference type="AlphaFoldDB" id="A0AAW2GAV2"/>
<feature type="compositionally biased region" description="Gly residues" evidence="9">
    <location>
        <begin position="198"/>
        <end position="208"/>
    </location>
</feature>
<dbReference type="EMBL" id="JADYXP020000005">
    <property type="protein sequence ID" value="KAL0124630.1"/>
    <property type="molecule type" value="Genomic_DNA"/>
</dbReference>
<evidence type="ECO:0000313" key="12">
    <source>
        <dbReference type="Proteomes" id="UP001430953"/>
    </source>
</evidence>
<comment type="subcellular location">
    <subcellularLocation>
        <location evidence="1">Early endosome membrane</location>
    </subcellularLocation>
    <subcellularLocation>
        <location evidence="2">Endosome membrane</location>
        <topology evidence="2">Single-pass membrane protein</topology>
    </subcellularLocation>
</comment>
<keyword evidence="5" id="KW-0734">Signal transduction inhibitor</keyword>